<dbReference type="PROSITE" id="PS51217">
    <property type="entry name" value="UVRD_HELICASE_CTER"/>
    <property type="match status" value="1"/>
</dbReference>
<evidence type="ECO:0000256" key="2">
    <source>
        <dbReference type="ARBA" id="ARBA00022723"/>
    </source>
</evidence>
<feature type="domain" description="UvrD-like helicase C-terminal" evidence="19">
    <location>
        <begin position="524"/>
        <end position="812"/>
    </location>
</feature>
<sequence length="1341" mass="149389">MEAAKDTTTATDQPLEPLTFPLHGSRLIEASAGTGKTFTLALLYIRLVLGHGDRGRPAETALMPPNILVVTFTDAATKELRERIRARLVEAAAVFDEPATAARSATEDLGPNSTVDDDPLRMLRADYPPEAWPGCARRLRQAADWMDEASIATIHGWCQRMLQEHAFATRGLFQRELVTDQTELILEILRDYWRTHFYPLSAEEARCIRAAFASPEALRDKLGEWLKRRDAALCYKGEVLHCDSLAESLAACLERERLQTQARALWHNHREELNEQLKALRPHLHGTYHDSATEAKFKALLAKIGDWADGAKAPDKLKNFAQDAFVFKKNAKVQQQPEHPAYAAIAAWLHRAETSADEEATEPPTLEACLLAHAKTWVARELPQRLNLRAEMGFDELLRELDAALTPSNPTPASQAQTEDLAATIREQFPVALIDEFQDTDPIQYRIFDAVYEVAKNDPETALVMIGDPKQAIYGFRGADIQTYLAARRATAGRHYTLKINFRSTGSLVEACNRFFGYAEEQPRKAFRFATDNAAENPIPYTKVDAKGRQEQLLIDGIPAKAMTFWQLGGAPDVVNPEGYRASMAAAAAAEVARWLEQAQAGHTGFRESGGSSIYQPLKPKDIAILVKDRKEATAMREALAALRINSVYLSDRDSVFETEEARDLLHWLRACASPTDEGLVRAALVTNTLALPLETLAHWQQDELEWEARVERFGEYRRLWQRQGVLAMLRRLMHDHELPARLLARPYGERFLTNLLHLAEWLQQSATALDGEQALIRHLSEHLDCRGEEFVVRLESDAELIQVVTIHKSKGLEYPLVLLPFICGWREIDGKTRQVPYQDQDATQGKAVQRWLEIAGKNVFGQAWKAADDERLSEDMRLLYVAVTRARHAVWLGIAPLRSGQGEGPQLEKSAIGHVLNGGTKLNSADEIWNALAGLKADSEAINLTAAPSARARGLAAASETTMEPARVPQHSQFQRWWIASYSALRLQGGGAWHEPSTVTNVATSSPSLSAETAAQETTLEEADLDPLSVPEPTAPFRIEAEAASPAAAVIDAADAADASRSVPEDPTPPHALHSLPRGSRYGTFLHGLLEWAATQQGLDAEGQRRRGYAAAADGAHMRRDMLARRCTLRGLDEWIESLDRWLAHLLTREWRLTGLEDASGQTPRLRLRALAPRQTQVEMEFWLESSQVDTGALDRLVQRHCLPGQARPALRADRLNGLLKGFIDLVFEHGGRYYVLDWKSNWLGPDDSAYSTQAMRTAMLAHRYDLQYSLYLLALHRQLRARLPDYDYARDIGGAVYVFLRGSGAASQGLFTDKPPRALIEGLDRLFAGVPLSAIPEDA</sequence>
<reference evidence="20" key="1">
    <citation type="submission" date="2017-05" db="EMBL/GenBank/DDBJ databases">
        <authorList>
            <person name="Imhoff J.F."/>
            <person name="Rahn T."/>
            <person name="Kuenzel S."/>
            <person name="Neulinger S.C."/>
        </authorList>
    </citation>
    <scope>NUCLEOTIDE SEQUENCE</scope>
    <source>
        <strain evidence="20">DSM 4395</strain>
    </source>
</reference>
<reference evidence="20" key="2">
    <citation type="journal article" date="2020" name="Microorganisms">
        <title>Osmotic Adaptation and Compatible Solute Biosynthesis of Phototrophic Bacteria as Revealed from Genome Analyses.</title>
        <authorList>
            <person name="Imhoff J.F."/>
            <person name="Rahn T."/>
            <person name="Kunzel S."/>
            <person name="Keller A."/>
            <person name="Neulinger S.C."/>
        </authorList>
    </citation>
    <scope>NUCLEOTIDE SEQUENCE</scope>
    <source>
        <strain evidence="20">DSM 4395</strain>
    </source>
</reference>
<comment type="catalytic activity">
    <reaction evidence="14 15">
        <text>ATP + H2O = ADP + phosphate + H(+)</text>
        <dbReference type="Rhea" id="RHEA:13065"/>
        <dbReference type="ChEBI" id="CHEBI:15377"/>
        <dbReference type="ChEBI" id="CHEBI:15378"/>
        <dbReference type="ChEBI" id="CHEBI:30616"/>
        <dbReference type="ChEBI" id="CHEBI:43474"/>
        <dbReference type="ChEBI" id="CHEBI:456216"/>
        <dbReference type="EC" id="5.6.2.4"/>
    </reaction>
</comment>
<comment type="cofactor">
    <cofactor evidence="15">
        <name>Mg(2+)</name>
        <dbReference type="ChEBI" id="CHEBI:18420"/>
    </cofactor>
    <text evidence="15">Binds 1 Mg(2+) ion per subunit.</text>
</comment>
<comment type="caution">
    <text evidence="20">The sequence shown here is derived from an EMBL/GenBank/DDBJ whole genome shotgun (WGS) entry which is preliminary data.</text>
</comment>
<dbReference type="GO" id="GO:0043138">
    <property type="term" value="F:3'-5' DNA helicase activity"/>
    <property type="evidence" value="ECO:0007669"/>
    <property type="project" value="UniProtKB-UniRule"/>
</dbReference>
<dbReference type="NCBIfam" id="TIGR00609">
    <property type="entry name" value="recB"/>
    <property type="match status" value="1"/>
</dbReference>
<dbReference type="EC" id="5.6.2.4" evidence="15"/>
<dbReference type="SUPFAM" id="SSF52980">
    <property type="entry name" value="Restriction endonuclease-like"/>
    <property type="match status" value="1"/>
</dbReference>
<dbReference type="InterPro" id="IPR000212">
    <property type="entry name" value="DNA_helicase_UvrD/REP"/>
</dbReference>
<dbReference type="GO" id="GO:0009338">
    <property type="term" value="C:exodeoxyribonuclease V complex"/>
    <property type="evidence" value="ECO:0007669"/>
    <property type="project" value="TreeGrafter"/>
</dbReference>
<evidence type="ECO:0000256" key="15">
    <source>
        <dbReference type="HAMAP-Rule" id="MF_01485"/>
    </source>
</evidence>
<feature type="compositionally biased region" description="Low complexity" evidence="17">
    <location>
        <begin position="1054"/>
        <end position="1063"/>
    </location>
</feature>
<keyword evidence="12 15" id="KW-0413">Isomerase</keyword>
<evidence type="ECO:0000256" key="8">
    <source>
        <dbReference type="ARBA" id="ARBA00022840"/>
    </source>
</evidence>
<keyword evidence="11 15" id="KW-0234">DNA repair</keyword>
<dbReference type="InterPro" id="IPR027417">
    <property type="entry name" value="P-loop_NTPase"/>
</dbReference>
<dbReference type="InterPro" id="IPR004586">
    <property type="entry name" value="RecB"/>
</dbReference>
<keyword evidence="6 15" id="KW-0347">Helicase</keyword>
<comment type="domain">
    <text evidence="15">The C-terminal domain has nuclease activity and interacts with RecD. It interacts with RecA, facilitating its loading onto ssDNA.</text>
</comment>
<accession>A0AAJ0UHG5</accession>
<evidence type="ECO:0000256" key="5">
    <source>
        <dbReference type="ARBA" id="ARBA00022801"/>
    </source>
</evidence>
<comment type="catalytic activity">
    <reaction evidence="15">
        <text>Exonucleolytic cleavage (in the presence of ATP) in either 5'- to 3'- or 3'- to 5'-direction to yield 5'-phosphooligonucleotides.</text>
        <dbReference type="EC" id="3.1.11.5"/>
    </reaction>
</comment>
<dbReference type="SUPFAM" id="SSF52540">
    <property type="entry name" value="P-loop containing nucleoside triphosphate hydrolases"/>
    <property type="match status" value="1"/>
</dbReference>
<evidence type="ECO:0000256" key="17">
    <source>
        <dbReference type="SAM" id="MobiDB-lite"/>
    </source>
</evidence>
<proteinExistence type="inferred from homology"/>
<dbReference type="Gene3D" id="3.90.320.10">
    <property type="match status" value="1"/>
</dbReference>
<feature type="active site" description="For nuclease activity" evidence="15">
    <location>
        <position position="1239"/>
    </location>
</feature>
<dbReference type="HAMAP" id="MF_01485">
    <property type="entry name" value="RecB"/>
    <property type="match status" value="1"/>
</dbReference>
<keyword evidence="1 15" id="KW-0540">Nuclease</keyword>
<keyword evidence="9 15" id="KW-0460">Magnesium</keyword>
<feature type="binding site" evidence="15">
    <location>
        <position position="1088"/>
    </location>
    <ligand>
        <name>Mg(2+)</name>
        <dbReference type="ChEBI" id="CHEBI:18420"/>
    </ligand>
</feature>
<dbReference type="Pfam" id="PF12705">
    <property type="entry name" value="PDDEXK_1"/>
    <property type="match status" value="1"/>
</dbReference>
<dbReference type="Pfam" id="PF13361">
    <property type="entry name" value="UvrD_C"/>
    <property type="match status" value="1"/>
</dbReference>
<keyword evidence="5 15" id="KW-0378">Hydrolase</keyword>
<dbReference type="EMBL" id="NHSF01000066">
    <property type="protein sequence ID" value="MBK5931539.1"/>
    <property type="molecule type" value="Genomic_DNA"/>
</dbReference>
<keyword evidence="10 15" id="KW-0238">DNA-binding</keyword>
<dbReference type="Gene3D" id="3.40.50.300">
    <property type="entry name" value="P-loop containing nucleotide triphosphate hydrolases"/>
    <property type="match status" value="2"/>
</dbReference>
<evidence type="ECO:0000256" key="10">
    <source>
        <dbReference type="ARBA" id="ARBA00023125"/>
    </source>
</evidence>
<evidence type="ECO:0000256" key="3">
    <source>
        <dbReference type="ARBA" id="ARBA00022741"/>
    </source>
</evidence>
<evidence type="ECO:0000256" key="12">
    <source>
        <dbReference type="ARBA" id="ARBA00023235"/>
    </source>
</evidence>
<evidence type="ECO:0000259" key="18">
    <source>
        <dbReference type="PROSITE" id="PS51198"/>
    </source>
</evidence>
<comment type="catalytic activity">
    <reaction evidence="13 15">
        <text>Couples ATP hydrolysis with the unwinding of duplex DNA by translocating in the 3'-5' direction.</text>
        <dbReference type="EC" id="5.6.2.4"/>
    </reaction>
</comment>
<comment type="domain">
    <text evidence="15">The N-terminal DNA-binding domain is a ssDNA-dependent ATPase and has ATP-dependent 3'-5' helicase function. This domain interacts with RecC.</text>
</comment>
<keyword evidence="21" id="KW-1185">Reference proteome</keyword>
<evidence type="ECO:0000256" key="13">
    <source>
        <dbReference type="ARBA" id="ARBA00034617"/>
    </source>
</evidence>
<evidence type="ECO:0000313" key="20">
    <source>
        <dbReference type="EMBL" id="MBK5931539.1"/>
    </source>
</evidence>
<keyword evidence="7 15" id="KW-0269">Exonuclease</keyword>
<evidence type="ECO:0000313" key="21">
    <source>
        <dbReference type="Proteomes" id="UP001296967"/>
    </source>
</evidence>
<evidence type="ECO:0000256" key="1">
    <source>
        <dbReference type="ARBA" id="ARBA00022722"/>
    </source>
</evidence>
<evidence type="ECO:0000256" key="16">
    <source>
        <dbReference type="PROSITE-ProRule" id="PRU00560"/>
    </source>
</evidence>
<evidence type="ECO:0000256" key="7">
    <source>
        <dbReference type="ARBA" id="ARBA00022839"/>
    </source>
</evidence>
<dbReference type="InterPro" id="IPR011604">
    <property type="entry name" value="PDDEXK-like_dom_sf"/>
</dbReference>
<dbReference type="GO" id="GO:0008854">
    <property type="term" value="F:exodeoxyribonuclease V activity"/>
    <property type="evidence" value="ECO:0007669"/>
    <property type="project" value="UniProtKB-EC"/>
</dbReference>
<dbReference type="InterPro" id="IPR038726">
    <property type="entry name" value="PDDEXK_AddAB-type"/>
</dbReference>
<protein>
    <recommendedName>
        <fullName evidence="15">RecBCD enzyme subunit RecB</fullName>
        <ecNumber evidence="15">3.1.11.5</ecNumber>
        <ecNumber evidence="15">5.6.2.4</ecNumber>
    </recommendedName>
    <alternativeName>
        <fullName evidence="15">DNA 3'-5' helicase subunit RecB</fullName>
    </alternativeName>
    <alternativeName>
        <fullName evidence="15">Exonuclease V subunit RecB</fullName>
        <shortName evidence="15">ExoV subunit RecB</shortName>
    </alternativeName>
    <alternativeName>
        <fullName evidence="15">Helicase/nuclease RecBCD subunit RecB</fullName>
    </alternativeName>
</protein>
<feature type="domain" description="UvrD-like helicase ATP-binding" evidence="18">
    <location>
        <begin position="9"/>
        <end position="505"/>
    </location>
</feature>
<feature type="region of interest" description="DNA-binding and helicase activity, interacts with RecC" evidence="15">
    <location>
        <begin position="1"/>
        <end position="937"/>
    </location>
</feature>
<dbReference type="CDD" id="cd22352">
    <property type="entry name" value="RecB_C-like"/>
    <property type="match status" value="1"/>
</dbReference>
<dbReference type="GO" id="GO:0003677">
    <property type="term" value="F:DNA binding"/>
    <property type="evidence" value="ECO:0007669"/>
    <property type="project" value="UniProtKB-UniRule"/>
</dbReference>
<dbReference type="Pfam" id="PF00580">
    <property type="entry name" value="UvrD-helicase"/>
    <property type="match status" value="1"/>
</dbReference>
<evidence type="ECO:0000256" key="6">
    <source>
        <dbReference type="ARBA" id="ARBA00022806"/>
    </source>
</evidence>
<evidence type="ECO:0000256" key="4">
    <source>
        <dbReference type="ARBA" id="ARBA00022763"/>
    </source>
</evidence>
<keyword evidence="4 15" id="KW-0227">DNA damage</keyword>
<comment type="miscellaneous">
    <text evidence="15">In the RecBCD complex, RecB has a slow 3'-5' helicase, an exonuclease activity and loads RecA onto ssDNA, RecD has a fast 5'-3' helicase activity, while RecC stimulates the ATPase and processivity of the RecB helicase and contributes to recognition of the Chi site.</text>
</comment>
<feature type="binding site" evidence="15">
    <location>
        <position position="1226"/>
    </location>
    <ligand>
        <name>Mg(2+)</name>
        <dbReference type="ChEBI" id="CHEBI:18420"/>
    </ligand>
</feature>
<dbReference type="RefSeq" id="WP_201246376.1">
    <property type="nucleotide sequence ID" value="NZ_NHSF01000066.1"/>
</dbReference>
<comment type="subunit">
    <text evidence="15">Heterotrimer of RecB, RecC and RecD. All subunits contribute to DNA-binding. Interacts with RecA.</text>
</comment>
<dbReference type="GO" id="GO:0005829">
    <property type="term" value="C:cytosol"/>
    <property type="evidence" value="ECO:0007669"/>
    <property type="project" value="TreeGrafter"/>
</dbReference>
<dbReference type="GO" id="GO:0005524">
    <property type="term" value="F:ATP binding"/>
    <property type="evidence" value="ECO:0007669"/>
    <property type="project" value="UniProtKB-UniRule"/>
</dbReference>
<evidence type="ECO:0000256" key="14">
    <source>
        <dbReference type="ARBA" id="ARBA00048988"/>
    </source>
</evidence>
<comment type="function">
    <text evidence="15">A helicase/nuclease that prepares dsDNA breaks (DSB) for recombinational DNA repair. Binds to DSBs and unwinds DNA via a highly rapid and processive ATP-dependent bidirectional helicase activity. Unwinds dsDNA until it encounters a Chi (crossover hotspot instigator) sequence from the 3' direction. Cuts ssDNA a few nucleotides 3' to the Chi site. The properties and activities of the enzyme are changed at Chi. The Chi-altered holoenzyme produces a long 3'-ssDNA overhang and facilitates RecA-binding to the ssDNA for homologous DNA recombination and repair. Holoenzyme degrades any linearized DNA that is unable to undergo homologous recombination. In the holoenzyme this subunit contributes ATPase, 3'-5' helicase, exonuclease activity and loads RecA onto ssDNA.</text>
</comment>
<name>A0AAJ0UHG5_HALSE</name>
<dbReference type="GO" id="GO:0000287">
    <property type="term" value="F:magnesium ion binding"/>
    <property type="evidence" value="ECO:0007669"/>
    <property type="project" value="UniProtKB-UniRule"/>
</dbReference>
<dbReference type="Proteomes" id="UP001296967">
    <property type="component" value="Unassembled WGS sequence"/>
</dbReference>
<dbReference type="InterPro" id="IPR011335">
    <property type="entry name" value="Restrct_endonuc-II-like"/>
</dbReference>
<feature type="binding site" evidence="15">
    <location>
        <position position="1239"/>
    </location>
    <ligand>
        <name>Mg(2+)</name>
        <dbReference type="ChEBI" id="CHEBI:18420"/>
    </ligand>
</feature>
<dbReference type="EC" id="3.1.11.5" evidence="15"/>
<dbReference type="PANTHER" id="PTHR11070:SF23">
    <property type="entry name" value="RECBCD ENZYME SUBUNIT RECB"/>
    <property type="match status" value="1"/>
</dbReference>
<keyword evidence="8 15" id="KW-0067">ATP-binding</keyword>
<keyword evidence="2 15" id="KW-0479">Metal-binding</keyword>
<dbReference type="Gene3D" id="1.10.486.10">
    <property type="entry name" value="PCRA, domain 4"/>
    <property type="match status" value="1"/>
</dbReference>
<comment type="similarity">
    <text evidence="15">Belongs to the helicase family. UvrD subfamily.</text>
</comment>
<dbReference type="PROSITE" id="PS51198">
    <property type="entry name" value="UVRD_HELICASE_ATP_BIND"/>
    <property type="match status" value="1"/>
</dbReference>
<evidence type="ECO:0000256" key="11">
    <source>
        <dbReference type="ARBA" id="ARBA00023204"/>
    </source>
</evidence>
<dbReference type="Gene3D" id="1.10.3170.10">
    <property type="entry name" value="Recbcd, chain B, domain 2"/>
    <property type="match status" value="1"/>
</dbReference>
<gene>
    <name evidence="15" type="primary">recB</name>
    <name evidence="20" type="ORF">CCR82_13680</name>
</gene>
<feature type="binding site" evidence="16">
    <location>
        <begin position="30"/>
        <end position="37"/>
    </location>
    <ligand>
        <name>ATP</name>
        <dbReference type="ChEBI" id="CHEBI:30616"/>
    </ligand>
</feature>
<evidence type="ECO:0000259" key="19">
    <source>
        <dbReference type="PROSITE" id="PS51217"/>
    </source>
</evidence>
<dbReference type="GO" id="GO:0000724">
    <property type="term" value="P:double-strand break repair via homologous recombination"/>
    <property type="evidence" value="ECO:0007669"/>
    <property type="project" value="UniProtKB-UniRule"/>
</dbReference>
<dbReference type="InterPro" id="IPR014017">
    <property type="entry name" value="DNA_helicase_UvrD-like_C"/>
</dbReference>
<keyword evidence="3 15" id="KW-0547">Nucleotide-binding</keyword>
<dbReference type="PANTHER" id="PTHR11070">
    <property type="entry name" value="UVRD / RECB / PCRA DNA HELICASE FAMILY MEMBER"/>
    <property type="match status" value="1"/>
</dbReference>
<dbReference type="InterPro" id="IPR014016">
    <property type="entry name" value="UvrD-like_ATP-bd"/>
</dbReference>
<feature type="region of interest" description="Disordered" evidence="17">
    <location>
        <begin position="1054"/>
        <end position="1078"/>
    </location>
</feature>
<evidence type="ECO:0000256" key="9">
    <source>
        <dbReference type="ARBA" id="ARBA00022842"/>
    </source>
</evidence>
<organism evidence="20 21">
    <name type="scientific">Halochromatium salexigens</name>
    <name type="common">Chromatium salexigens</name>
    <dbReference type="NCBI Taxonomy" id="49447"/>
    <lineage>
        <taxon>Bacteria</taxon>
        <taxon>Pseudomonadati</taxon>
        <taxon>Pseudomonadota</taxon>
        <taxon>Gammaproteobacteria</taxon>
        <taxon>Chromatiales</taxon>
        <taxon>Chromatiaceae</taxon>
        <taxon>Halochromatium</taxon>
    </lineage>
</organism>
<feature type="region of interest" description="Nuclease activity, interacts with RecD and RecA" evidence="15">
    <location>
        <begin position="977"/>
        <end position="1341"/>
    </location>
</feature>